<dbReference type="SUPFAM" id="SSF46894">
    <property type="entry name" value="C-terminal effector domain of the bipartite response regulators"/>
    <property type="match status" value="1"/>
</dbReference>
<feature type="DNA-binding region" description="OmpR/PhoB-type" evidence="7">
    <location>
        <begin position="126"/>
        <end position="224"/>
    </location>
</feature>
<reference evidence="10" key="2">
    <citation type="journal article" date="2021" name="PeerJ">
        <title>Extensive microbial diversity within the chicken gut microbiome revealed by metagenomics and culture.</title>
        <authorList>
            <person name="Gilroy R."/>
            <person name="Ravi A."/>
            <person name="Getino M."/>
            <person name="Pursley I."/>
            <person name="Horton D.L."/>
            <person name="Alikhan N.F."/>
            <person name="Baker D."/>
            <person name="Gharbi K."/>
            <person name="Hall N."/>
            <person name="Watson M."/>
            <person name="Adriaenssens E.M."/>
            <person name="Foster-Nyarko E."/>
            <person name="Jarju S."/>
            <person name="Secka A."/>
            <person name="Antonio M."/>
            <person name="Oren A."/>
            <person name="Chaudhuri R.R."/>
            <person name="La Ragione R."/>
            <person name="Hildebrand F."/>
            <person name="Pallen M.J."/>
        </authorList>
    </citation>
    <scope>NUCLEOTIDE SEQUENCE</scope>
    <source>
        <strain evidence="10">CHK187-14744</strain>
    </source>
</reference>
<evidence type="ECO:0000313" key="11">
    <source>
        <dbReference type="Proteomes" id="UP000824164"/>
    </source>
</evidence>
<evidence type="ECO:0000259" key="8">
    <source>
        <dbReference type="PROSITE" id="PS50110"/>
    </source>
</evidence>
<dbReference type="SUPFAM" id="SSF52172">
    <property type="entry name" value="CheY-like"/>
    <property type="match status" value="1"/>
</dbReference>
<dbReference type="InterPro" id="IPR036388">
    <property type="entry name" value="WH-like_DNA-bd_sf"/>
</dbReference>
<dbReference type="SMART" id="SM00448">
    <property type="entry name" value="REC"/>
    <property type="match status" value="1"/>
</dbReference>
<dbReference type="SMART" id="SM00862">
    <property type="entry name" value="Trans_reg_C"/>
    <property type="match status" value="1"/>
</dbReference>
<keyword evidence="3" id="KW-0805">Transcription regulation</keyword>
<feature type="domain" description="Response regulatory" evidence="8">
    <location>
        <begin position="3"/>
        <end position="116"/>
    </location>
</feature>
<dbReference type="Pfam" id="PF00072">
    <property type="entry name" value="Response_reg"/>
    <property type="match status" value="1"/>
</dbReference>
<proteinExistence type="predicted"/>
<reference evidence="10" key="1">
    <citation type="submission" date="2020-10" db="EMBL/GenBank/DDBJ databases">
        <authorList>
            <person name="Gilroy R."/>
        </authorList>
    </citation>
    <scope>NUCLEOTIDE SEQUENCE</scope>
    <source>
        <strain evidence="10">CHK187-14744</strain>
    </source>
</reference>
<keyword evidence="5" id="KW-0804">Transcription</keyword>
<dbReference type="EMBL" id="DVLT01000022">
    <property type="protein sequence ID" value="HIU02255.1"/>
    <property type="molecule type" value="Genomic_DNA"/>
</dbReference>
<name>A0A9D1KXA7_9FIRM</name>
<evidence type="ECO:0000256" key="3">
    <source>
        <dbReference type="ARBA" id="ARBA00023015"/>
    </source>
</evidence>
<dbReference type="InterPro" id="IPR039420">
    <property type="entry name" value="WalR-like"/>
</dbReference>
<sequence>MYRIFIVEDDPGIAQAIGDQARMWALDTWCVKDFRNVMSEFAAYDPQLVLLDISLPFFNGYHWCNEIRKVSKVPVIFISSASDNMNIVMAMNMGADDFIAKPFDQTVLMAKIQAMLRRTYEFASSVPILEHKGALLNTGDNTLTYQDQQIGLTKNEYRILLTLMENKGKVVSREKLMERLWETDSFVDENTLTVNVNRLRKKLDGAGLSGFITTRFGVGYIIEG</sequence>
<keyword evidence="2" id="KW-0902">Two-component regulatory system</keyword>
<dbReference type="CDD" id="cd00383">
    <property type="entry name" value="trans_reg_C"/>
    <property type="match status" value="1"/>
</dbReference>
<dbReference type="CDD" id="cd18159">
    <property type="entry name" value="REC_OmpR_NsrR-like"/>
    <property type="match status" value="1"/>
</dbReference>
<dbReference type="PANTHER" id="PTHR48111:SF43">
    <property type="entry name" value="STAGE 0 SPORULATION PROTEIN A HOMOLOG"/>
    <property type="match status" value="1"/>
</dbReference>
<feature type="domain" description="OmpR/PhoB-type" evidence="9">
    <location>
        <begin position="126"/>
        <end position="224"/>
    </location>
</feature>
<evidence type="ECO:0000256" key="4">
    <source>
        <dbReference type="ARBA" id="ARBA00023125"/>
    </source>
</evidence>
<dbReference type="InterPro" id="IPR001867">
    <property type="entry name" value="OmpR/PhoB-type_DNA-bd"/>
</dbReference>
<dbReference type="GO" id="GO:0000976">
    <property type="term" value="F:transcription cis-regulatory region binding"/>
    <property type="evidence" value="ECO:0007669"/>
    <property type="project" value="TreeGrafter"/>
</dbReference>
<evidence type="ECO:0000256" key="6">
    <source>
        <dbReference type="PROSITE-ProRule" id="PRU00169"/>
    </source>
</evidence>
<dbReference type="Pfam" id="PF00486">
    <property type="entry name" value="Trans_reg_C"/>
    <property type="match status" value="1"/>
</dbReference>
<evidence type="ECO:0000256" key="1">
    <source>
        <dbReference type="ARBA" id="ARBA00022553"/>
    </source>
</evidence>
<evidence type="ECO:0000256" key="5">
    <source>
        <dbReference type="ARBA" id="ARBA00023163"/>
    </source>
</evidence>
<feature type="modified residue" description="4-aspartylphosphate" evidence="6">
    <location>
        <position position="52"/>
    </location>
</feature>
<dbReference type="GO" id="GO:0000156">
    <property type="term" value="F:phosphorelay response regulator activity"/>
    <property type="evidence" value="ECO:0007669"/>
    <property type="project" value="TreeGrafter"/>
</dbReference>
<evidence type="ECO:0000256" key="2">
    <source>
        <dbReference type="ARBA" id="ARBA00023012"/>
    </source>
</evidence>
<accession>A0A9D1KXA7</accession>
<dbReference type="Gene3D" id="3.40.50.2300">
    <property type="match status" value="1"/>
</dbReference>
<dbReference type="InterPro" id="IPR011006">
    <property type="entry name" value="CheY-like_superfamily"/>
</dbReference>
<evidence type="ECO:0000259" key="9">
    <source>
        <dbReference type="PROSITE" id="PS51755"/>
    </source>
</evidence>
<evidence type="ECO:0000313" key="10">
    <source>
        <dbReference type="EMBL" id="HIU02255.1"/>
    </source>
</evidence>
<organism evidence="10 11">
    <name type="scientific">Candidatus Onthocola gallistercoris</name>
    <dbReference type="NCBI Taxonomy" id="2840876"/>
    <lineage>
        <taxon>Bacteria</taxon>
        <taxon>Bacillati</taxon>
        <taxon>Bacillota</taxon>
        <taxon>Bacilli</taxon>
        <taxon>Candidatus Onthocola</taxon>
    </lineage>
</organism>
<dbReference type="GO" id="GO:0005829">
    <property type="term" value="C:cytosol"/>
    <property type="evidence" value="ECO:0007669"/>
    <property type="project" value="TreeGrafter"/>
</dbReference>
<dbReference type="GO" id="GO:0006355">
    <property type="term" value="P:regulation of DNA-templated transcription"/>
    <property type="evidence" value="ECO:0007669"/>
    <property type="project" value="InterPro"/>
</dbReference>
<dbReference type="PANTHER" id="PTHR48111">
    <property type="entry name" value="REGULATOR OF RPOS"/>
    <property type="match status" value="1"/>
</dbReference>
<dbReference type="InterPro" id="IPR016032">
    <property type="entry name" value="Sig_transdc_resp-reg_C-effctor"/>
</dbReference>
<dbReference type="InterPro" id="IPR001789">
    <property type="entry name" value="Sig_transdc_resp-reg_receiver"/>
</dbReference>
<keyword evidence="4 7" id="KW-0238">DNA-binding</keyword>
<evidence type="ECO:0000256" key="7">
    <source>
        <dbReference type="PROSITE-ProRule" id="PRU01091"/>
    </source>
</evidence>
<dbReference type="PROSITE" id="PS50110">
    <property type="entry name" value="RESPONSE_REGULATORY"/>
    <property type="match status" value="1"/>
</dbReference>
<dbReference type="Proteomes" id="UP000824164">
    <property type="component" value="Unassembled WGS sequence"/>
</dbReference>
<protein>
    <submittedName>
        <fullName evidence="10">Response regulator transcription factor</fullName>
    </submittedName>
</protein>
<dbReference type="Gene3D" id="1.10.10.10">
    <property type="entry name" value="Winged helix-like DNA-binding domain superfamily/Winged helix DNA-binding domain"/>
    <property type="match status" value="1"/>
</dbReference>
<comment type="caution">
    <text evidence="10">The sequence shown here is derived from an EMBL/GenBank/DDBJ whole genome shotgun (WGS) entry which is preliminary data.</text>
</comment>
<dbReference type="AlphaFoldDB" id="A0A9D1KXA7"/>
<keyword evidence="1 6" id="KW-0597">Phosphoprotein</keyword>
<dbReference type="PROSITE" id="PS51755">
    <property type="entry name" value="OMPR_PHOB"/>
    <property type="match status" value="1"/>
</dbReference>
<gene>
    <name evidence="10" type="ORF">IAB63_03260</name>
</gene>
<dbReference type="GO" id="GO:0032993">
    <property type="term" value="C:protein-DNA complex"/>
    <property type="evidence" value="ECO:0007669"/>
    <property type="project" value="TreeGrafter"/>
</dbReference>